<dbReference type="GO" id="GO:0005524">
    <property type="term" value="F:ATP binding"/>
    <property type="evidence" value="ECO:0007669"/>
    <property type="project" value="UniProtKB-KW"/>
</dbReference>
<dbReference type="GO" id="GO:0003677">
    <property type="term" value="F:DNA binding"/>
    <property type="evidence" value="ECO:0007669"/>
    <property type="project" value="UniProtKB-KW"/>
</dbReference>
<dbReference type="CDD" id="cd18800">
    <property type="entry name" value="SF2_C_EcoR124I-like"/>
    <property type="match status" value="1"/>
</dbReference>
<comment type="caution">
    <text evidence="13">The sequence shown here is derived from an EMBL/GenBank/DDBJ whole genome shotgun (WGS) entry which is preliminary data.</text>
</comment>
<evidence type="ECO:0000256" key="9">
    <source>
        <dbReference type="ARBA" id="ARBA00022840"/>
    </source>
</evidence>
<dbReference type="SUPFAM" id="SSF52540">
    <property type="entry name" value="P-loop containing nucleoside triphosphate hydrolases"/>
    <property type="match status" value="2"/>
</dbReference>
<dbReference type="InterPro" id="IPR055180">
    <property type="entry name" value="HsdR_RecA-like_helicase_dom_2"/>
</dbReference>
<proteinExistence type="inferred from homology"/>
<evidence type="ECO:0000256" key="8">
    <source>
        <dbReference type="ARBA" id="ARBA00022801"/>
    </source>
</evidence>
<comment type="subunit">
    <text evidence="3 11">The type I restriction/modification system is composed of three polypeptides R, M and S.</text>
</comment>
<comment type="catalytic activity">
    <reaction evidence="1 11">
        <text>Endonucleolytic cleavage of DNA to give random double-stranded fragments with terminal 5'-phosphates, ATP is simultaneously hydrolyzed.</text>
        <dbReference type="EC" id="3.1.21.3"/>
    </reaction>
</comment>
<name>A0A6I4W1X4_9BACL</name>
<evidence type="ECO:0000256" key="6">
    <source>
        <dbReference type="ARBA" id="ARBA00022747"/>
    </source>
</evidence>
<evidence type="ECO:0000256" key="7">
    <source>
        <dbReference type="ARBA" id="ARBA00022759"/>
    </source>
</evidence>
<dbReference type="Proteomes" id="UP000430692">
    <property type="component" value="Unassembled WGS sequence"/>
</dbReference>
<dbReference type="InterPro" id="IPR040980">
    <property type="entry name" value="SWI2_SNF2"/>
</dbReference>
<dbReference type="SMART" id="SM00487">
    <property type="entry name" value="DEXDc"/>
    <property type="match status" value="1"/>
</dbReference>
<dbReference type="InterPro" id="IPR027417">
    <property type="entry name" value="P-loop_NTPase"/>
</dbReference>
<comment type="function">
    <text evidence="11">Subunit R is required for both nuclease and ATPase activities, but not for modification.</text>
</comment>
<protein>
    <recommendedName>
        <fullName evidence="11">Type I restriction enzyme endonuclease subunit</fullName>
        <shortName evidence="11">R protein</shortName>
        <ecNumber evidence="11">3.1.21.3</ecNumber>
    </recommendedName>
    <alternativeName>
        <fullName evidence="11">Type-1 restriction enzyme R protein</fullName>
    </alternativeName>
</protein>
<dbReference type="Pfam" id="PF11867">
    <property type="entry name" value="T1RH-like_C"/>
    <property type="match status" value="1"/>
</dbReference>
<keyword evidence="8 11" id="KW-0378">Hydrolase</keyword>
<dbReference type="InterPro" id="IPR014001">
    <property type="entry name" value="Helicase_ATP-bd"/>
</dbReference>
<feature type="domain" description="Helicase ATP-binding" evidence="12">
    <location>
        <begin position="288"/>
        <end position="467"/>
    </location>
</feature>
<evidence type="ECO:0000256" key="2">
    <source>
        <dbReference type="ARBA" id="ARBA00008598"/>
    </source>
</evidence>
<dbReference type="Pfam" id="PF04313">
    <property type="entry name" value="HSDR_N"/>
    <property type="match status" value="1"/>
</dbReference>
<evidence type="ECO:0000256" key="1">
    <source>
        <dbReference type="ARBA" id="ARBA00000851"/>
    </source>
</evidence>
<gene>
    <name evidence="13" type="ORF">GSM42_13830</name>
</gene>
<dbReference type="RefSeq" id="WP_160802124.1">
    <property type="nucleotide sequence ID" value="NZ_WUUL01000009.1"/>
</dbReference>
<dbReference type="PROSITE" id="PS51192">
    <property type="entry name" value="HELICASE_ATP_BIND_1"/>
    <property type="match status" value="1"/>
</dbReference>
<dbReference type="InterPro" id="IPR051268">
    <property type="entry name" value="Type-I_R_enzyme_R_subunit"/>
</dbReference>
<evidence type="ECO:0000256" key="3">
    <source>
        <dbReference type="ARBA" id="ARBA00011296"/>
    </source>
</evidence>
<dbReference type="GO" id="GO:0009035">
    <property type="term" value="F:type I site-specific deoxyribonuclease activity"/>
    <property type="evidence" value="ECO:0007669"/>
    <property type="project" value="UniProtKB-EC"/>
</dbReference>
<organism evidence="13 14">
    <name type="scientific">Shimazuella alba</name>
    <dbReference type="NCBI Taxonomy" id="2690964"/>
    <lineage>
        <taxon>Bacteria</taxon>
        <taxon>Bacillati</taxon>
        <taxon>Bacillota</taxon>
        <taxon>Bacilli</taxon>
        <taxon>Bacillales</taxon>
        <taxon>Thermoactinomycetaceae</taxon>
        <taxon>Shimazuella</taxon>
    </lineage>
</organism>
<dbReference type="Gene3D" id="3.40.50.300">
    <property type="entry name" value="P-loop containing nucleotide triphosphate hydrolases"/>
    <property type="match status" value="3"/>
</dbReference>
<comment type="similarity">
    <text evidence="2 11">Belongs to the HsdR family.</text>
</comment>
<dbReference type="Gene3D" id="3.90.1570.50">
    <property type="match status" value="1"/>
</dbReference>
<dbReference type="CDD" id="cd18030">
    <property type="entry name" value="DEXHc_RE_I_HsdR"/>
    <property type="match status" value="1"/>
</dbReference>
<evidence type="ECO:0000256" key="4">
    <source>
        <dbReference type="ARBA" id="ARBA00022722"/>
    </source>
</evidence>
<dbReference type="CDD" id="cd22332">
    <property type="entry name" value="HsdR_N"/>
    <property type="match status" value="1"/>
</dbReference>
<keyword evidence="7" id="KW-0255">Endonuclease</keyword>
<dbReference type="Pfam" id="PF18766">
    <property type="entry name" value="SWI2_SNF2"/>
    <property type="match status" value="1"/>
</dbReference>
<dbReference type="GO" id="GO:0009307">
    <property type="term" value="P:DNA restriction-modification system"/>
    <property type="evidence" value="ECO:0007669"/>
    <property type="project" value="UniProtKB-KW"/>
</dbReference>
<keyword evidence="5 11" id="KW-0547">Nucleotide-binding</keyword>
<keyword evidence="6 11" id="KW-0680">Restriction system</keyword>
<evidence type="ECO:0000256" key="10">
    <source>
        <dbReference type="ARBA" id="ARBA00023125"/>
    </source>
</evidence>
<dbReference type="PANTHER" id="PTHR30195:SF15">
    <property type="entry name" value="TYPE I RESTRICTION ENZYME HINDI ENDONUCLEASE SUBUNIT"/>
    <property type="match status" value="1"/>
</dbReference>
<accession>A0A6I4W1X4</accession>
<keyword evidence="10 11" id="KW-0238">DNA-binding</keyword>
<dbReference type="EC" id="3.1.21.3" evidence="11"/>
<dbReference type="InterPro" id="IPR007409">
    <property type="entry name" value="Restrct_endonuc_type1_HsdR_N"/>
</dbReference>
<dbReference type="Pfam" id="PF22679">
    <property type="entry name" value="T1R_D3-like"/>
    <property type="match status" value="1"/>
</dbReference>
<keyword evidence="9 11" id="KW-0067">ATP-binding</keyword>
<evidence type="ECO:0000259" key="12">
    <source>
        <dbReference type="PROSITE" id="PS51192"/>
    </source>
</evidence>
<dbReference type="InterPro" id="IPR021810">
    <property type="entry name" value="T1RH-like_C"/>
</dbReference>
<dbReference type="NCBIfam" id="TIGR00348">
    <property type="entry name" value="hsdR"/>
    <property type="match status" value="1"/>
</dbReference>
<dbReference type="InterPro" id="IPR004473">
    <property type="entry name" value="Restrct_endonuc_typeI_HsdR"/>
</dbReference>
<keyword evidence="4" id="KW-0540">Nuclease</keyword>
<dbReference type="PANTHER" id="PTHR30195">
    <property type="entry name" value="TYPE I SITE-SPECIFIC DEOXYRIBONUCLEASE PROTEIN SUBUNIT M AND R"/>
    <property type="match status" value="1"/>
</dbReference>
<dbReference type="EMBL" id="WUUL01000009">
    <property type="protein sequence ID" value="MXQ54774.1"/>
    <property type="molecule type" value="Genomic_DNA"/>
</dbReference>
<reference evidence="13 14" key="1">
    <citation type="submission" date="2019-12" db="EMBL/GenBank/DDBJ databases">
        <title>Whole-genome analyses of novel actinobacteria.</title>
        <authorList>
            <person name="Sahin N."/>
            <person name="Saygin H."/>
        </authorList>
    </citation>
    <scope>NUCLEOTIDE SEQUENCE [LARGE SCALE GENOMIC DNA]</scope>
    <source>
        <strain evidence="13 14">KC615</strain>
    </source>
</reference>
<evidence type="ECO:0000313" key="13">
    <source>
        <dbReference type="EMBL" id="MXQ54774.1"/>
    </source>
</evidence>
<evidence type="ECO:0000256" key="11">
    <source>
        <dbReference type="RuleBase" id="RU364115"/>
    </source>
</evidence>
<dbReference type="AlphaFoldDB" id="A0A6I4W1X4"/>
<keyword evidence="14" id="KW-1185">Reference proteome</keyword>
<evidence type="ECO:0000256" key="5">
    <source>
        <dbReference type="ARBA" id="ARBA00022741"/>
    </source>
</evidence>
<evidence type="ECO:0000313" key="14">
    <source>
        <dbReference type="Proteomes" id="UP000430692"/>
    </source>
</evidence>
<sequence length="1041" mass="118372">MSTGAYLEQDLEQAVLEYFQELGYDVAHGPDLSPGGDYPERDAYSEVILKERLRDAMFRINPHLPMEALEEAIRRVMLADKVGLLANNQAFHELLTTGIPVSVRLPDGSFKTEMAWMIDFQQMHHNDWLVVDQFTVIENAVEKRPDVVVFVNGIPLVVVELKNMGNEETDITQAFQQIKTYQDKIPSLFQTNAFSVISDGVNARVGTLTADEDRYMMWRTIDGESVAAQDIPQIEVLLKGIFQKEIFLDLLKHFLLFQSDGSNTWKIFAGYHQYHATRKALTSTIRATDEDGDKKIGVVWHTQGSGKSLSMVFYAGKVVQELNNPTILVLTDRNDLDEQLFQTFSSSHQLLRQTPVQAKSRAHLRELLQVEAGGIVFSTIQKFLLNQEEEQMPILTNRRNVVVIADEAHRSQYGIEAKVKKTGEITYGFAKYMNDALPNASFIGFTGTPVELTDRNTPAVFGDYIDVYDMTRAVEDGTTVKIYYESRLAKLEMSEEMRSKIDQEVENIAFDQELDTQEKMKSKWSQLEALVGAEDRLQSVAKDLVKHFEARRQEIFGKGMIVTMSRRIAADLYEEIIKLRSDWHADSLAEGKIKVVYTNGSSSDPVYMQKHHTTKQQREKLAARMRDPKDDLQLVIVVDMWLTGFDVPCMHSIYIDKPMKGHNLMQAIARVNRVFQDKPGGLVVDYIGISDSLKHALKQYADNDRQNTGVDTSQAFEVMLEKYDLLSHLLHGHDYSLFFTGTARQRLQQITITMDYVLGLGEEKKKKFIQLAYEVGAAFTLCGTLDAAKPYNEEISFFKTVRASLLKMIADPKKKKTSGQMDAQMRQLVSKSIISGEVVDVFDAAGLSKPNIGLLSEEFMEEVKALKQKNLAVELLKRLLKSEVRGFGRRNLVKSKKFSEMLDQAILKYQNRSVDTSIVVQELVNIAKDINKAKKEGKPTDLNTDEEAFYDALSDNESAKQILGEVVLKQIARDLTKMIRNNLTVDWNLRDSVRARLRVEVKRLLKKYGYPPDQQKMATDMVLQQTELTCHADLDDEEEDE</sequence>